<organism evidence="1 2">
    <name type="scientific">Nocardioides massiliensis</name>
    <dbReference type="NCBI Taxonomy" id="1325935"/>
    <lineage>
        <taxon>Bacteria</taxon>
        <taxon>Bacillati</taxon>
        <taxon>Actinomycetota</taxon>
        <taxon>Actinomycetes</taxon>
        <taxon>Propionibacteriales</taxon>
        <taxon>Nocardioidaceae</taxon>
        <taxon>Nocardioides</taxon>
    </lineage>
</organism>
<sequence length="121" mass="12768">MTIEFDASQVRALGARVGQAPERVGAKAAAAFRKTVRDIEADAKVLAPVDTGALRGSISSTTTGDGRYGHTEAEIGPTVDYGIYVEWGTSVQPGQPYLGPAFDRRAPTFTEALAQLATENL</sequence>
<evidence type="ECO:0000313" key="2">
    <source>
        <dbReference type="Proteomes" id="UP001240447"/>
    </source>
</evidence>
<dbReference type="Pfam" id="PF04883">
    <property type="entry name" value="HK97-gp10_like"/>
    <property type="match status" value="1"/>
</dbReference>
<dbReference type="NCBIfam" id="TIGR01725">
    <property type="entry name" value="phge_HK97_gp10"/>
    <property type="match status" value="1"/>
</dbReference>
<protein>
    <submittedName>
        <fullName evidence="1">HK97 gp10 family phage protein</fullName>
    </submittedName>
</protein>
<keyword evidence="2" id="KW-1185">Reference proteome</keyword>
<evidence type="ECO:0000313" key="1">
    <source>
        <dbReference type="EMBL" id="MDP9820386.1"/>
    </source>
</evidence>
<gene>
    <name evidence="1" type="ORF">J2S59_000195</name>
</gene>
<comment type="caution">
    <text evidence="1">The sequence shown here is derived from an EMBL/GenBank/DDBJ whole genome shotgun (WGS) entry which is preliminary data.</text>
</comment>
<dbReference type="RefSeq" id="WP_068125082.1">
    <property type="nucleotide sequence ID" value="NZ_CCXJ01000797.2"/>
</dbReference>
<dbReference type="InterPro" id="IPR010064">
    <property type="entry name" value="HK97-gp10_tail"/>
</dbReference>
<dbReference type="Proteomes" id="UP001240447">
    <property type="component" value="Unassembled WGS sequence"/>
</dbReference>
<reference evidence="1 2" key="1">
    <citation type="submission" date="2023-07" db="EMBL/GenBank/DDBJ databases">
        <title>Sequencing the genomes of 1000 actinobacteria strains.</title>
        <authorList>
            <person name="Klenk H.-P."/>
        </authorList>
    </citation>
    <scope>NUCLEOTIDE SEQUENCE [LARGE SCALE GENOMIC DNA]</scope>
    <source>
        <strain evidence="1 2">GD13</strain>
    </source>
</reference>
<dbReference type="EMBL" id="JAUSQM010000001">
    <property type="protein sequence ID" value="MDP9820386.1"/>
    <property type="molecule type" value="Genomic_DNA"/>
</dbReference>
<accession>A0ABT9NIZ3</accession>
<name>A0ABT9NIZ3_9ACTN</name>
<proteinExistence type="predicted"/>